<keyword evidence="4" id="KW-0808">Transferase</keyword>
<dbReference type="EnsemblProtists" id="EOD03885">
    <property type="protein sequence ID" value="EOD03885"/>
    <property type="gene ID" value="EMIHUDRAFT_108008"/>
</dbReference>
<name>A0A0D3HY00_EMIH1</name>
<reference evidence="6" key="2">
    <citation type="submission" date="2024-10" db="UniProtKB">
        <authorList>
            <consortium name="EnsemblProtists"/>
        </authorList>
    </citation>
    <scope>IDENTIFICATION</scope>
</reference>
<dbReference type="GO" id="GO:0032259">
    <property type="term" value="P:methylation"/>
    <property type="evidence" value="ECO:0007669"/>
    <property type="project" value="UniProtKB-KW"/>
</dbReference>
<dbReference type="KEGG" id="ehx:EMIHUDRAFT_108008"/>
<keyword evidence="3" id="KW-0489">Methyltransferase</keyword>
<evidence type="ECO:0000256" key="4">
    <source>
        <dbReference type="ARBA" id="ARBA00022679"/>
    </source>
</evidence>
<evidence type="ECO:0000313" key="7">
    <source>
        <dbReference type="Proteomes" id="UP000013827"/>
    </source>
</evidence>
<comment type="subcellular location">
    <subcellularLocation>
        <location evidence="1">Cytoplasm</location>
    </subcellularLocation>
</comment>
<evidence type="ECO:0008006" key="8">
    <source>
        <dbReference type="Google" id="ProtNLM"/>
    </source>
</evidence>
<evidence type="ECO:0000256" key="2">
    <source>
        <dbReference type="ARBA" id="ARBA00022490"/>
    </source>
</evidence>
<sequence length="212" mass="23491">MYSRMAWLEQLVILVDRRSAVRVPCLDTQFFFDEPTRAALLRLLSRHERPLLLCAPSLAVAAEAAGAPYLLLDRDDRFAFLPHFRRFDLDAPTAVDGYAYDAVLCDPPFANFDLGRLRRVLEVLAGGDPLRAASPLYLCHNERREAALRDAFAGSGRQLARLAPVGYSSVKESTQRSIRLYGPPPAQPRPGDQGAEAAAVGARERRGRELST</sequence>
<dbReference type="PaxDb" id="2903-EOD03885"/>
<dbReference type="eggNOG" id="ENOG502SCW2">
    <property type="taxonomic scope" value="Eukaryota"/>
</dbReference>
<reference evidence="7" key="1">
    <citation type="journal article" date="2013" name="Nature">
        <title>Pan genome of the phytoplankton Emiliania underpins its global distribution.</title>
        <authorList>
            <person name="Read B.A."/>
            <person name="Kegel J."/>
            <person name="Klute M.J."/>
            <person name="Kuo A."/>
            <person name="Lefebvre S.C."/>
            <person name="Maumus F."/>
            <person name="Mayer C."/>
            <person name="Miller J."/>
            <person name="Monier A."/>
            <person name="Salamov A."/>
            <person name="Young J."/>
            <person name="Aguilar M."/>
            <person name="Claverie J.M."/>
            <person name="Frickenhaus S."/>
            <person name="Gonzalez K."/>
            <person name="Herman E.K."/>
            <person name="Lin Y.C."/>
            <person name="Napier J."/>
            <person name="Ogata H."/>
            <person name="Sarno A.F."/>
            <person name="Shmutz J."/>
            <person name="Schroeder D."/>
            <person name="de Vargas C."/>
            <person name="Verret F."/>
            <person name="von Dassow P."/>
            <person name="Valentin K."/>
            <person name="Van de Peer Y."/>
            <person name="Wheeler G."/>
            <person name="Dacks J.B."/>
            <person name="Delwiche C.F."/>
            <person name="Dyhrman S.T."/>
            <person name="Glockner G."/>
            <person name="John U."/>
            <person name="Richards T."/>
            <person name="Worden A.Z."/>
            <person name="Zhang X."/>
            <person name="Grigoriev I.V."/>
            <person name="Allen A.E."/>
            <person name="Bidle K."/>
            <person name="Borodovsky M."/>
            <person name="Bowler C."/>
            <person name="Brownlee C."/>
            <person name="Cock J.M."/>
            <person name="Elias M."/>
            <person name="Gladyshev V.N."/>
            <person name="Groth M."/>
            <person name="Guda C."/>
            <person name="Hadaegh A."/>
            <person name="Iglesias-Rodriguez M.D."/>
            <person name="Jenkins J."/>
            <person name="Jones B.M."/>
            <person name="Lawson T."/>
            <person name="Leese F."/>
            <person name="Lindquist E."/>
            <person name="Lobanov A."/>
            <person name="Lomsadze A."/>
            <person name="Malik S.B."/>
            <person name="Marsh M.E."/>
            <person name="Mackinder L."/>
            <person name="Mock T."/>
            <person name="Mueller-Roeber B."/>
            <person name="Pagarete A."/>
            <person name="Parker M."/>
            <person name="Probert I."/>
            <person name="Quesneville H."/>
            <person name="Raines C."/>
            <person name="Rensing S.A."/>
            <person name="Riano-Pachon D.M."/>
            <person name="Richier S."/>
            <person name="Rokitta S."/>
            <person name="Shiraiwa Y."/>
            <person name="Soanes D.M."/>
            <person name="van der Giezen M."/>
            <person name="Wahlund T.M."/>
            <person name="Williams B."/>
            <person name="Wilson W."/>
            <person name="Wolfe G."/>
            <person name="Wurch L.L."/>
        </authorList>
    </citation>
    <scope>NUCLEOTIDE SEQUENCE</scope>
</reference>
<accession>A0A0D3HY00</accession>
<dbReference type="InterPro" id="IPR041370">
    <property type="entry name" value="Mlase_EEF1AKMT1/ZCCHC4"/>
</dbReference>
<dbReference type="AlphaFoldDB" id="A0A0D3HY00"/>
<dbReference type="Pfam" id="PF10237">
    <property type="entry name" value="N6-adenineMlase"/>
    <property type="match status" value="1"/>
</dbReference>
<feature type="compositionally biased region" description="Basic and acidic residues" evidence="5">
    <location>
        <begin position="202"/>
        <end position="212"/>
    </location>
</feature>
<dbReference type="RefSeq" id="XP_005756314.1">
    <property type="nucleotide sequence ID" value="XM_005756257.1"/>
</dbReference>
<dbReference type="GO" id="GO:0008168">
    <property type="term" value="F:methyltransferase activity"/>
    <property type="evidence" value="ECO:0007669"/>
    <property type="project" value="UniProtKB-KW"/>
</dbReference>
<keyword evidence="2" id="KW-0963">Cytoplasm</keyword>
<dbReference type="GO" id="GO:0003676">
    <property type="term" value="F:nucleic acid binding"/>
    <property type="evidence" value="ECO:0007669"/>
    <property type="project" value="InterPro"/>
</dbReference>
<keyword evidence="7" id="KW-1185">Reference proteome</keyword>
<feature type="region of interest" description="Disordered" evidence="5">
    <location>
        <begin position="174"/>
        <end position="212"/>
    </location>
</feature>
<dbReference type="Proteomes" id="UP000013827">
    <property type="component" value="Unassembled WGS sequence"/>
</dbReference>
<dbReference type="HOGENOM" id="CLU_1301714_0_0_1"/>
<evidence type="ECO:0000313" key="6">
    <source>
        <dbReference type="EnsemblProtists" id="EOD03885"/>
    </source>
</evidence>
<dbReference type="PROSITE" id="PS00092">
    <property type="entry name" value="N6_MTASE"/>
    <property type="match status" value="1"/>
</dbReference>
<dbReference type="GO" id="GO:0005737">
    <property type="term" value="C:cytoplasm"/>
    <property type="evidence" value="ECO:0007669"/>
    <property type="project" value="UniProtKB-SubCell"/>
</dbReference>
<organism evidence="6 7">
    <name type="scientific">Emiliania huxleyi (strain CCMP1516)</name>
    <dbReference type="NCBI Taxonomy" id="280463"/>
    <lineage>
        <taxon>Eukaryota</taxon>
        <taxon>Haptista</taxon>
        <taxon>Haptophyta</taxon>
        <taxon>Prymnesiophyceae</taxon>
        <taxon>Isochrysidales</taxon>
        <taxon>Noelaerhabdaceae</taxon>
        <taxon>Emiliania</taxon>
    </lineage>
</organism>
<dbReference type="InterPro" id="IPR002052">
    <property type="entry name" value="DNA_methylase_N6_adenine_CS"/>
</dbReference>
<evidence type="ECO:0000256" key="1">
    <source>
        <dbReference type="ARBA" id="ARBA00004496"/>
    </source>
</evidence>
<proteinExistence type="predicted"/>
<evidence type="ECO:0000256" key="3">
    <source>
        <dbReference type="ARBA" id="ARBA00022603"/>
    </source>
</evidence>
<evidence type="ECO:0000256" key="5">
    <source>
        <dbReference type="SAM" id="MobiDB-lite"/>
    </source>
</evidence>
<dbReference type="GeneID" id="17250083"/>
<protein>
    <recommendedName>
        <fullName evidence="8">N6-adenine methyltransferase</fullName>
    </recommendedName>
</protein>